<dbReference type="InterPro" id="IPR005471">
    <property type="entry name" value="Tscrpt_reg_IclR_N"/>
</dbReference>
<evidence type="ECO:0000256" key="2">
    <source>
        <dbReference type="ARBA" id="ARBA00023125"/>
    </source>
</evidence>
<keyword evidence="1" id="KW-0805">Transcription regulation</keyword>
<feature type="compositionally biased region" description="Basic and acidic residues" evidence="4">
    <location>
        <begin position="257"/>
        <end position="268"/>
    </location>
</feature>
<evidence type="ECO:0000256" key="3">
    <source>
        <dbReference type="ARBA" id="ARBA00023163"/>
    </source>
</evidence>
<evidence type="ECO:0000256" key="1">
    <source>
        <dbReference type="ARBA" id="ARBA00023015"/>
    </source>
</evidence>
<feature type="region of interest" description="Disordered" evidence="4">
    <location>
        <begin position="247"/>
        <end position="268"/>
    </location>
</feature>
<keyword evidence="2 7" id="KW-0238">DNA-binding</keyword>
<organism evidence="7 8">
    <name type="scientific">Halosaccharopolyspora lacisalsi</name>
    <dbReference type="NCBI Taxonomy" id="1000566"/>
    <lineage>
        <taxon>Bacteria</taxon>
        <taxon>Bacillati</taxon>
        <taxon>Actinomycetota</taxon>
        <taxon>Actinomycetes</taxon>
        <taxon>Pseudonocardiales</taxon>
        <taxon>Pseudonocardiaceae</taxon>
        <taxon>Halosaccharopolyspora</taxon>
    </lineage>
</organism>
<dbReference type="PROSITE" id="PS51078">
    <property type="entry name" value="ICLR_ED"/>
    <property type="match status" value="1"/>
</dbReference>
<feature type="domain" description="HTH iclR-type" evidence="5">
    <location>
        <begin position="2"/>
        <end position="62"/>
    </location>
</feature>
<dbReference type="EMBL" id="JACGWZ010000004">
    <property type="protein sequence ID" value="MBA8826037.1"/>
    <property type="molecule type" value="Genomic_DNA"/>
</dbReference>
<dbReference type="Pfam" id="PF09339">
    <property type="entry name" value="HTH_IclR"/>
    <property type="match status" value="1"/>
</dbReference>
<evidence type="ECO:0000259" key="5">
    <source>
        <dbReference type="PROSITE" id="PS51077"/>
    </source>
</evidence>
<dbReference type="SUPFAM" id="SSF46785">
    <property type="entry name" value="Winged helix' DNA-binding domain"/>
    <property type="match status" value="1"/>
</dbReference>
<dbReference type="PROSITE" id="PS51077">
    <property type="entry name" value="HTH_ICLR"/>
    <property type="match status" value="1"/>
</dbReference>
<dbReference type="PANTHER" id="PTHR30136:SF24">
    <property type="entry name" value="HTH-TYPE TRANSCRIPTIONAL REPRESSOR ALLR"/>
    <property type="match status" value="1"/>
</dbReference>
<comment type="caution">
    <text evidence="7">The sequence shown here is derived from an EMBL/GenBank/DDBJ whole genome shotgun (WGS) entry which is preliminary data.</text>
</comment>
<dbReference type="Gene3D" id="3.30.450.40">
    <property type="match status" value="1"/>
</dbReference>
<dbReference type="Pfam" id="PF01614">
    <property type="entry name" value="IclR_C"/>
    <property type="match status" value="1"/>
</dbReference>
<dbReference type="InterPro" id="IPR050707">
    <property type="entry name" value="HTH_MetabolicPath_Reg"/>
</dbReference>
<keyword evidence="8" id="KW-1185">Reference proteome</keyword>
<evidence type="ECO:0000313" key="7">
    <source>
        <dbReference type="EMBL" id="MBA8826037.1"/>
    </source>
</evidence>
<reference evidence="7 8" key="1">
    <citation type="submission" date="2020-07" db="EMBL/GenBank/DDBJ databases">
        <title>Sequencing the genomes of 1000 actinobacteria strains.</title>
        <authorList>
            <person name="Klenk H.-P."/>
        </authorList>
    </citation>
    <scope>NUCLEOTIDE SEQUENCE [LARGE SCALE GENOMIC DNA]</scope>
    <source>
        <strain evidence="7 8">DSM 45975</strain>
    </source>
</reference>
<dbReference type="GO" id="GO:0003700">
    <property type="term" value="F:DNA-binding transcription factor activity"/>
    <property type="evidence" value="ECO:0007669"/>
    <property type="project" value="TreeGrafter"/>
</dbReference>
<dbReference type="PANTHER" id="PTHR30136">
    <property type="entry name" value="HELIX-TURN-HELIX TRANSCRIPTIONAL REGULATOR, ICLR FAMILY"/>
    <property type="match status" value="1"/>
</dbReference>
<feature type="domain" description="IclR-ED" evidence="6">
    <location>
        <begin position="63"/>
        <end position="246"/>
    </location>
</feature>
<dbReference type="AlphaFoldDB" id="A0A839E2Q6"/>
<keyword evidence="3" id="KW-0804">Transcription</keyword>
<dbReference type="SUPFAM" id="SSF55781">
    <property type="entry name" value="GAF domain-like"/>
    <property type="match status" value="1"/>
</dbReference>
<sequence length="268" mass="29922">MSQSLERGLAVLTRLATDGSQTLEQVAESLGVHKSTAMRLLRSLEANHFVRREDVSHYRLGSALFDLAHRALEDLDVRGAAREHLVELGERTGHTIHLATFEEDQAVYVDKVDSRHSVRMYSRVGKRAPMHCTAVGKVLVAEWPARQRRELARRLSYPVLTESTITTPEAFLAELDRVREQGYAVDHGEHEDFIHCIGAPVHGARGEVVAAISLSVPKVLLDLDGLMALVDDLLGTARRVSAELDWPDTQRVSSTEGKIDDQDRDQHR</sequence>
<evidence type="ECO:0000259" key="6">
    <source>
        <dbReference type="PROSITE" id="PS51078"/>
    </source>
</evidence>
<proteinExistence type="predicted"/>
<dbReference type="SMART" id="SM00346">
    <property type="entry name" value="HTH_ICLR"/>
    <property type="match status" value="1"/>
</dbReference>
<dbReference type="Proteomes" id="UP000569329">
    <property type="component" value="Unassembled WGS sequence"/>
</dbReference>
<evidence type="ECO:0000313" key="8">
    <source>
        <dbReference type="Proteomes" id="UP000569329"/>
    </source>
</evidence>
<accession>A0A839E2Q6</accession>
<protein>
    <submittedName>
        <fullName evidence="7">DNA-binding IclR family transcriptional regulator</fullName>
    </submittedName>
</protein>
<dbReference type="RefSeq" id="WP_182545262.1">
    <property type="nucleotide sequence ID" value="NZ_JACGWZ010000004.1"/>
</dbReference>
<evidence type="ECO:0000256" key="4">
    <source>
        <dbReference type="SAM" id="MobiDB-lite"/>
    </source>
</evidence>
<dbReference type="Gene3D" id="1.10.10.10">
    <property type="entry name" value="Winged helix-like DNA-binding domain superfamily/Winged helix DNA-binding domain"/>
    <property type="match status" value="1"/>
</dbReference>
<gene>
    <name evidence="7" type="ORF">FHX42_003403</name>
</gene>
<dbReference type="InterPro" id="IPR014757">
    <property type="entry name" value="Tscrpt_reg_IclR_C"/>
</dbReference>
<name>A0A839E2Q6_9PSEU</name>
<dbReference type="GO" id="GO:0045892">
    <property type="term" value="P:negative regulation of DNA-templated transcription"/>
    <property type="evidence" value="ECO:0007669"/>
    <property type="project" value="TreeGrafter"/>
</dbReference>
<dbReference type="GO" id="GO:0003677">
    <property type="term" value="F:DNA binding"/>
    <property type="evidence" value="ECO:0007669"/>
    <property type="project" value="UniProtKB-KW"/>
</dbReference>
<dbReference type="InterPro" id="IPR036390">
    <property type="entry name" value="WH_DNA-bd_sf"/>
</dbReference>
<dbReference type="InterPro" id="IPR029016">
    <property type="entry name" value="GAF-like_dom_sf"/>
</dbReference>
<dbReference type="InterPro" id="IPR036388">
    <property type="entry name" value="WH-like_DNA-bd_sf"/>
</dbReference>